<dbReference type="CDD" id="cd06193">
    <property type="entry name" value="siderophore_interacting"/>
    <property type="match status" value="1"/>
</dbReference>
<organism evidence="3 4">
    <name type="scientific">Franconibacter pulveris</name>
    <dbReference type="NCBI Taxonomy" id="435910"/>
    <lineage>
        <taxon>Bacteria</taxon>
        <taxon>Pseudomonadati</taxon>
        <taxon>Pseudomonadota</taxon>
        <taxon>Gammaproteobacteria</taxon>
        <taxon>Enterobacterales</taxon>
        <taxon>Enterobacteriaceae</taxon>
        <taxon>Franconibacter</taxon>
    </lineage>
</organism>
<dbReference type="Gene3D" id="3.40.50.80">
    <property type="entry name" value="Nucleotide-binding domain of ferredoxin-NADP reductase (FNR) module"/>
    <property type="match status" value="1"/>
</dbReference>
<evidence type="ECO:0000256" key="1">
    <source>
        <dbReference type="ARBA" id="ARBA00035644"/>
    </source>
</evidence>
<dbReference type="RefSeq" id="WP_048887983.1">
    <property type="nucleotide sequence ID" value="NZ_LFEJ01000014.1"/>
</dbReference>
<dbReference type="PATRIC" id="fig|1656095.3.peg.1242"/>
<dbReference type="Pfam" id="PF04954">
    <property type="entry name" value="SIP"/>
    <property type="match status" value="1"/>
</dbReference>
<dbReference type="Proteomes" id="UP000037315">
    <property type="component" value="Unassembled WGS sequence"/>
</dbReference>
<dbReference type="InterPro" id="IPR007037">
    <property type="entry name" value="SIP_rossman_dom"/>
</dbReference>
<dbReference type="PANTHER" id="PTHR30157:SF0">
    <property type="entry name" value="NADPH-DEPENDENT FERRIC-CHELATE REDUCTASE"/>
    <property type="match status" value="1"/>
</dbReference>
<dbReference type="PANTHER" id="PTHR30157">
    <property type="entry name" value="FERRIC REDUCTASE, NADPH-DEPENDENT"/>
    <property type="match status" value="1"/>
</dbReference>
<dbReference type="InterPro" id="IPR039261">
    <property type="entry name" value="FNR_nucleotide-bd"/>
</dbReference>
<gene>
    <name evidence="3" type="ORF">ACH50_11070</name>
</gene>
<dbReference type="Gene3D" id="2.40.30.10">
    <property type="entry name" value="Translation factors"/>
    <property type="match status" value="1"/>
</dbReference>
<sequence length="255" mass="28680">MTQVTTYPQRVRNELRFRELTVLSSERVSGFQRIVFGGESLTGFTSRGFDDHIKLFFPTPGTEFVPPQVTEEGIVWSGDVRPPSRDYTPLFNAARQELTIDFYVHEAGAASDWAVNAKPGDTLCIGGPRGSLVVPEDYGWQLYVCDESGMPALRRRLETLSALNKAVKVKALVTIRDEALKGYLAHLAQFDIEWLVGHNEQAVAERLAALKLPPQDYFLWITGEGKVVKRLCEPLEGKVDARLLRAQAYWHSKNE</sequence>
<reference evidence="3 4" key="1">
    <citation type="submission" date="2015-06" db="EMBL/GenBank/DDBJ databases">
        <title>Genome sequencing of Cronobacter sp. strain DJ34 isolated from petroleum contaminated sludge of Duliajan Oil Fields, Assam, India.</title>
        <authorList>
            <person name="Pal S."/>
            <person name="Banerjee T.D."/>
            <person name="Roy A."/>
            <person name="Sar P."/>
            <person name="Kazy S.K."/>
        </authorList>
    </citation>
    <scope>NUCLEOTIDE SEQUENCE [LARGE SCALE GENOMIC DNA]</scope>
    <source>
        <strain evidence="3 4">DJ34</strain>
    </source>
</reference>
<evidence type="ECO:0000259" key="2">
    <source>
        <dbReference type="PROSITE" id="PS51384"/>
    </source>
</evidence>
<dbReference type="OrthoDB" id="9814826at2"/>
<dbReference type="SUPFAM" id="SSF63380">
    <property type="entry name" value="Riboflavin synthase domain-like"/>
    <property type="match status" value="1"/>
</dbReference>
<dbReference type="FunFam" id="2.40.30.10:FF:000055">
    <property type="entry name" value="Siderophore-interacting family protein"/>
    <property type="match status" value="1"/>
</dbReference>
<dbReference type="GO" id="GO:0016491">
    <property type="term" value="F:oxidoreductase activity"/>
    <property type="evidence" value="ECO:0007669"/>
    <property type="project" value="InterPro"/>
</dbReference>
<keyword evidence="4" id="KW-1185">Reference proteome</keyword>
<dbReference type="STRING" id="1121863.GCA_000621185_02224"/>
<dbReference type="InterPro" id="IPR013113">
    <property type="entry name" value="SIP_FAD-bd"/>
</dbReference>
<dbReference type="EMBL" id="LFEJ01000014">
    <property type="protein sequence ID" value="KMV34682.1"/>
    <property type="molecule type" value="Genomic_DNA"/>
</dbReference>
<dbReference type="InterPro" id="IPR039374">
    <property type="entry name" value="SIP_fam"/>
</dbReference>
<dbReference type="Pfam" id="PF08021">
    <property type="entry name" value="FAD_binding_9"/>
    <property type="match status" value="1"/>
</dbReference>
<proteinExistence type="inferred from homology"/>
<dbReference type="InterPro" id="IPR017927">
    <property type="entry name" value="FAD-bd_FR_type"/>
</dbReference>
<name>A0A0J8VP19_9ENTR</name>
<comment type="similarity">
    <text evidence="1">Belongs to the SIP oxidoreductase family.</text>
</comment>
<protein>
    <submittedName>
        <fullName evidence="3">FMN reductase</fullName>
    </submittedName>
</protein>
<evidence type="ECO:0000313" key="4">
    <source>
        <dbReference type="Proteomes" id="UP000037315"/>
    </source>
</evidence>
<feature type="domain" description="FAD-binding FR-type" evidence="2">
    <location>
        <begin position="15"/>
        <end position="135"/>
    </location>
</feature>
<dbReference type="PROSITE" id="PS51384">
    <property type="entry name" value="FAD_FR"/>
    <property type="match status" value="1"/>
</dbReference>
<dbReference type="AlphaFoldDB" id="A0A0J8VP19"/>
<evidence type="ECO:0000313" key="3">
    <source>
        <dbReference type="EMBL" id="KMV34682.1"/>
    </source>
</evidence>
<accession>A0A0J8VP19</accession>
<comment type="caution">
    <text evidence="3">The sequence shown here is derived from an EMBL/GenBank/DDBJ whole genome shotgun (WGS) entry which is preliminary data.</text>
</comment>
<dbReference type="InterPro" id="IPR017938">
    <property type="entry name" value="Riboflavin_synthase-like_b-brl"/>
</dbReference>